<dbReference type="RefSeq" id="WP_146688006.1">
    <property type="nucleotide sequence ID" value="NZ_LT629750.1"/>
</dbReference>
<organism evidence="2 3">
    <name type="scientific">Bradyrhizobium canariense</name>
    <dbReference type="NCBI Taxonomy" id="255045"/>
    <lineage>
        <taxon>Bacteria</taxon>
        <taxon>Pseudomonadati</taxon>
        <taxon>Pseudomonadota</taxon>
        <taxon>Alphaproteobacteria</taxon>
        <taxon>Hyphomicrobiales</taxon>
        <taxon>Nitrobacteraceae</taxon>
        <taxon>Bradyrhizobium</taxon>
    </lineage>
</organism>
<dbReference type="InterPro" id="IPR016039">
    <property type="entry name" value="Thiolase-like"/>
</dbReference>
<dbReference type="Proteomes" id="UP000243904">
    <property type="component" value="Chromosome I"/>
</dbReference>
<keyword evidence="3" id="KW-1185">Reference proteome</keyword>
<dbReference type="SUPFAM" id="SSF53901">
    <property type="entry name" value="Thiolase-like"/>
    <property type="match status" value="1"/>
</dbReference>
<protein>
    <submittedName>
        <fullName evidence="2">Acetyl-CoA acetyltransferase</fullName>
    </submittedName>
</protein>
<dbReference type="PIRSF" id="PIRSF000429">
    <property type="entry name" value="Ac-CoA_Ac_transf"/>
    <property type="match status" value="1"/>
</dbReference>
<dbReference type="AlphaFoldDB" id="A0A1H1V8S3"/>
<evidence type="ECO:0000313" key="3">
    <source>
        <dbReference type="Proteomes" id="UP000243904"/>
    </source>
</evidence>
<dbReference type="Pfam" id="PF22691">
    <property type="entry name" value="Thiolase_C_1"/>
    <property type="match status" value="1"/>
</dbReference>
<name>A0A1H1V8S3_9BRAD</name>
<dbReference type="EMBL" id="LT629750">
    <property type="protein sequence ID" value="SDS80786.1"/>
    <property type="molecule type" value="Genomic_DNA"/>
</dbReference>
<evidence type="ECO:0000259" key="1">
    <source>
        <dbReference type="Pfam" id="PF22691"/>
    </source>
</evidence>
<dbReference type="InterPro" id="IPR055140">
    <property type="entry name" value="Thiolase_C_2"/>
</dbReference>
<reference evidence="3" key="1">
    <citation type="submission" date="2016-10" db="EMBL/GenBank/DDBJ databases">
        <authorList>
            <person name="Varghese N."/>
            <person name="Submissions S."/>
        </authorList>
    </citation>
    <scope>NUCLEOTIDE SEQUENCE [LARGE SCALE GENOMIC DNA]</scope>
    <source>
        <strain evidence="3">GAS369</strain>
    </source>
</reference>
<dbReference type="CDD" id="cd00829">
    <property type="entry name" value="SCP-x_thiolase"/>
    <property type="match status" value="1"/>
</dbReference>
<gene>
    <name evidence="2" type="ORF">SAMN05444158_3286</name>
</gene>
<proteinExistence type="predicted"/>
<evidence type="ECO:0000313" key="2">
    <source>
        <dbReference type="EMBL" id="SDS80786.1"/>
    </source>
</evidence>
<sequence length="385" mass="41278">MRDVAIVGYAETKIDVATGRNSYDFAGDVLNEISIKYGVDRDDIDGLAVSETMSETGNPFWAQYMADVLGLSPTWLELMGIGGVSSIGAVARAAMAIRAGMCSTALIVASDAQSSGRTPEQGAQRWEFQYPTGLRGPVGAFGVIMKRYEHLYGLDRRALARLAVTQRNHGLMNANACPRLRKQITEQDYLDSKLVSDPLRMLDSVMVCDGANALLMMSTERAKERGLKTIFPTSYAELSGYNANNPMAEIVESGFLKVGPRALANAGLKASDIQSFHPYDDFLIAIMLQMEQIGFCKQGKGAGFILDTDLSFQGKLPLNTGGGQISAGQPGLAGGGLNLVEAARQMLGEGGERQIAKIDNAMVTGIGGIPYARNWCTSGVLILEQ</sequence>
<dbReference type="Gene3D" id="3.40.47.10">
    <property type="match status" value="1"/>
</dbReference>
<keyword evidence="2" id="KW-0808">Transferase</keyword>
<accession>A0A1H1V8S3</accession>
<dbReference type="PANTHER" id="PTHR42870:SF1">
    <property type="entry name" value="NON-SPECIFIC LIPID-TRANSFER PROTEIN-LIKE 2"/>
    <property type="match status" value="1"/>
</dbReference>
<dbReference type="GO" id="GO:0003988">
    <property type="term" value="F:acetyl-CoA C-acyltransferase activity"/>
    <property type="evidence" value="ECO:0007669"/>
    <property type="project" value="UniProtKB-ARBA"/>
</dbReference>
<dbReference type="InterPro" id="IPR002155">
    <property type="entry name" value="Thiolase"/>
</dbReference>
<dbReference type="PANTHER" id="PTHR42870">
    <property type="entry name" value="ACETYL-COA C-ACETYLTRANSFERASE"/>
    <property type="match status" value="1"/>
</dbReference>
<feature type="domain" description="Thiolase C-terminal" evidence="1">
    <location>
        <begin position="245"/>
        <end position="369"/>
    </location>
</feature>